<evidence type="ECO:0000313" key="2">
    <source>
        <dbReference type="Proteomes" id="UP000037020"/>
    </source>
</evidence>
<dbReference type="EMBL" id="LGUT01001350">
    <property type="protein sequence ID" value="KOG89117.1"/>
    <property type="molecule type" value="Genomic_DNA"/>
</dbReference>
<sequence>MRIALHTTVRAERIEEYEAAHREVPAELVAAIRAAGATAWTIWRSGTDLFHVIECPDYPRLLAELENLPVNVAWQARMGELLETAHDYSPDGAAAGLPVVWEL</sequence>
<dbReference type="InterPro" id="IPR008000">
    <property type="entry name" value="Rham/fucose_mutarotase"/>
</dbReference>
<dbReference type="InterPro" id="IPR011008">
    <property type="entry name" value="Dimeric_a/b-barrel"/>
</dbReference>
<dbReference type="Proteomes" id="UP000037020">
    <property type="component" value="Unassembled WGS sequence"/>
</dbReference>
<accession>A0ABR5J6N3</accession>
<proteinExistence type="predicted"/>
<keyword evidence="2" id="KW-1185">Reference proteome</keyword>
<dbReference type="RefSeq" id="WP_030880140.1">
    <property type="nucleotide sequence ID" value="NZ_JBIRHZ010000006.1"/>
</dbReference>
<gene>
    <name evidence="1" type="ORF">ADK38_16040</name>
</gene>
<protein>
    <recommendedName>
        <fullName evidence="3">L-rhamnose mutarotase</fullName>
    </recommendedName>
</protein>
<reference evidence="1 2" key="1">
    <citation type="submission" date="2015-07" db="EMBL/GenBank/DDBJ databases">
        <authorList>
            <person name="Ju K.-S."/>
            <person name="Doroghazi J.R."/>
            <person name="Metcalf W.W."/>
        </authorList>
    </citation>
    <scope>NUCLEOTIDE SEQUENCE [LARGE SCALE GENOMIC DNA]</scope>
    <source>
        <strain evidence="1 2">NRRL B-3589</strain>
    </source>
</reference>
<name>A0ABR5J6N3_9ACTN</name>
<comment type="caution">
    <text evidence="1">The sequence shown here is derived from an EMBL/GenBank/DDBJ whole genome shotgun (WGS) entry which is preliminary data.</text>
</comment>
<dbReference type="Pfam" id="PF05336">
    <property type="entry name" value="rhaM"/>
    <property type="match status" value="1"/>
</dbReference>
<dbReference type="SUPFAM" id="SSF54909">
    <property type="entry name" value="Dimeric alpha+beta barrel"/>
    <property type="match status" value="1"/>
</dbReference>
<evidence type="ECO:0008006" key="3">
    <source>
        <dbReference type="Google" id="ProtNLM"/>
    </source>
</evidence>
<organism evidence="1 2">
    <name type="scientific">Streptomyces varsoviensis</name>
    <dbReference type="NCBI Taxonomy" id="67373"/>
    <lineage>
        <taxon>Bacteria</taxon>
        <taxon>Bacillati</taxon>
        <taxon>Actinomycetota</taxon>
        <taxon>Actinomycetes</taxon>
        <taxon>Kitasatosporales</taxon>
        <taxon>Streptomycetaceae</taxon>
        <taxon>Streptomyces</taxon>
    </lineage>
</organism>
<evidence type="ECO:0000313" key="1">
    <source>
        <dbReference type="EMBL" id="KOG89117.1"/>
    </source>
</evidence>
<dbReference type="Gene3D" id="3.30.70.100">
    <property type="match status" value="1"/>
</dbReference>